<organism evidence="13 14">
    <name type="scientific">Kordiimonas lipolytica</name>
    <dbReference type="NCBI Taxonomy" id="1662421"/>
    <lineage>
        <taxon>Bacteria</taxon>
        <taxon>Pseudomonadati</taxon>
        <taxon>Pseudomonadota</taxon>
        <taxon>Alphaproteobacteria</taxon>
        <taxon>Kordiimonadales</taxon>
        <taxon>Kordiimonadaceae</taxon>
        <taxon>Kordiimonas</taxon>
    </lineage>
</organism>
<comment type="caution">
    <text evidence="13">The sequence shown here is derived from an EMBL/GenBank/DDBJ whole genome shotgun (WGS) entry which is preliminary data.</text>
</comment>
<comment type="cofactor">
    <cofactor evidence="1">
        <name>Zn(2+)</name>
        <dbReference type="ChEBI" id="CHEBI:29105"/>
    </cofactor>
</comment>
<evidence type="ECO:0000256" key="11">
    <source>
        <dbReference type="SAM" id="Phobius"/>
    </source>
</evidence>
<evidence type="ECO:0000313" key="13">
    <source>
        <dbReference type="EMBL" id="MFC4347667.1"/>
    </source>
</evidence>
<reference evidence="14" key="1">
    <citation type="journal article" date="2019" name="Int. J. Syst. Evol. Microbiol.">
        <title>The Global Catalogue of Microorganisms (GCM) 10K type strain sequencing project: providing services to taxonomists for standard genome sequencing and annotation.</title>
        <authorList>
            <consortium name="The Broad Institute Genomics Platform"/>
            <consortium name="The Broad Institute Genome Sequencing Center for Infectious Disease"/>
            <person name="Wu L."/>
            <person name="Ma J."/>
        </authorList>
    </citation>
    <scope>NUCLEOTIDE SEQUENCE [LARGE SCALE GENOMIC DNA]</scope>
    <source>
        <strain evidence="14">CGMCC 1.15304</strain>
    </source>
</reference>
<dbReference type="EMBL" id="JBHSCR010000004">
    <property type="protein sequence ID" value="MFC4347667.1"/>
    <property type="molecule type" value="Genomic_DNA"/>
</dbReference>
<dbReference type="InterPro" id="IPR004387">
    <property type="entry name" value="Pept_M50_Zn"/>
</dbReference>
<keyword evidence="10 11" id="KW-0472">Membrane</keyword>
<keyword evidence="6" id="KW-0378">Hydrolase</keyword>
<feature type="transmembrane region" description="Helical" evidence="11">
    <location>
        <begin position="6"/>
        <end position="25"/>
    </location>
</feature>
<keyword evidence="9" id="KW-0482">Metalloprotease</keyword>
<dbReference type="Gene3D" id="2.30.42.10">
    <property type="match status" value="1"/>
</dbReference>
<dbReference type="CDD" id="cd06163">
    <property type="entry name" value="S2P-M50_PDZ_RseP-like"/>
    <property type="match status" value="1"/>
</dbReference>
<dbReference type="InterPro" id="IPR001478">
    <property type="entry name" value="PDZ"/>
</dbReference>
<feature type="transmembrane region" description="Helical" evidence="11">
    <location>
        <begin position="112"/>
        <end position="135"/>
    </location>
</feature>
<keyword evidence="8 11" id="KW-1133">Transmembrane helix</keyword>
<dbReference type="Pfam" id="PF02163">
    <property type="entry name" value="Peptidase_M50"/>
    <property type="match status" value="1"/>
</dbReference>
<evidence type="ECO:0000256" key="9">
    <source>
        <dbReference type="ARBA" id="ARBA00023049"/>
    </source>
</evidence>
<dbReference type="InterPro" id="IPR036034">
    <property type="entry name" value="PDZ_sf"/>
</dbReference>
<evidence type="ECO:0000256" key="1">
    <source>
        <dbReference type="ARBA" id="ARBA00001947"/>
    </source>
</evidence>
<proteinExistence type="inferred from homology"/>
<evidence type="ECO:0000256" key="2">
    <source>
        <dbReference type="ARBA" id="ARBA00004141"/>
    </source>
</evidence>
<comment type="similarity">
    <text evidence="3">Belongs to the peptidase M50B family.</text>
</comment>
<evidence type="ECO:0000256" key="7">
    <source>
        <dbReference type="ARBA" id="ARBA00022833"/>
    </source>
</evidence>
<evidence type="ECO:0000256" key="8">
    <source>
        <dbReference type="ARBA" id="ARBA00022989"/>
    </source>
</evidence>
<feature type="transmembrane region" description="Helical" evidence="11">
    <location>
        <begin position="351"/>
        <end position="369"/>
    </location>
</feature>
<keyword evidence="4" id="KW-0645">Protease</keyword>
<evidence type="ECO:0000256" key="10">
    <source>
        <dbReference type="ARBA" id="ARBA00023136"/>
    </source>
</evidence>
<accession>A0ABV8U9S0</accession>
<keyword evidence="14" id="KW-1185">Reference proteome</keyword>
<dbReference type="PANTHER" id="PTHR42837:SF2">
    <property type="entry name" value="MEMBRANE METALLOPROTEASE ARASP2, CHLOROPLASTIC-RELATED"/>
    <property type="match status" value="1"/>
</dbReference>
<evidence type="ECO:0000256" key="4">
    <source>
        <dbReference type="ARBA" id="ARBA00022670"/>
    </source>
</evidence>
<evidence type="ECO:0000256" key="3">
    <source>
        <dbReference type="ARBA" id="ARBA00007931"/>
    </source>
</evidence>
<keyword evidence="7" id="KW-0862">Zinc</keyword>
<evidence type="ECO:0000256" key="5">
    <source>
        <dbReference type="ARBA" id="ARBA00022692"/>
    </source>
</evidence>
<dbReference type="RefSeq" id="WP_068149309.1">
    <property type="nucleotide sequence ID" value="NZ_JBHSCR010000004.1"/>
</dbReference>
<dbReference type="InterPro" id="IPR008915">
    <property type="entry name" value="Peptidase_M50"/>
</dbReference>
<sequence>METEGPGLFFTIAAFIGGFSLLVFIHEWGHYIVGRIFGVKIETFSIGMGKELFGRTDKRGTRWKISLIPLGGYVRFFGDASAASNPGDIPEGLTEEEKKVCYHFKPLWQRALIVFAGPAVNLIAAVLVFGAFVYLHGVAITEPVAVSVGAEDPAGVAGFQSHDRITQINGQEVDRFSDIARIVRLRPGHTLDVVVEREGREVILRPTIGTKYFEDRFGNRYPYGYLGVGNSDEDGRTPYTQVIEHPGFWLSMSEGSRQMVSTTKMIFTTLGQMILGVRSVKELGGPVRIATAIGEAAHDGLESLVWLLAMLSLNLGIVNLLPIPVLDGGHLLFYGLEAIKGSPISKKAQEAGFVAGFALMLIFMLLVTLNDLQSLPL</sequence>
<feature type="domain" description="PDZ" evidence="12">
    <location>
        <begin position="134"/>
        <end position="199"/>
    </location>
</feature>
<keyword evidence="5 11" id="KW-0812">Transmembrane</keyword>
<comment type="subcellular location">
    <subcellularLocation>
        <location evidence="2">Membrane</location>
        <topology evidence="2">Multi-pass membrane protein</topology>
    </subcellularLocation>
</comment>
<dbReference type="SUPFAM" id="SSF50156">
    <property type="entry name" value="PDZ domain-like"/>
    <property type="match status" value="1"/>
</dbReference>
<protein>
    <submittedName>
        <fullName evidence="13">M50 family metallopeptidase</fullName>
    </submittedName>
</protein>
<dbReference type="PANTHER" id="PTHR42837">
    <property type="entry name" value="REGULATOR OF SIGMA-E PROTEASE RSEP"/>
    <property type="match status" value="1"/>
</dbReference>
<dbReference type="SMART" id="SM00228">
    <property type="entry name" value="PDZ"/>
    <property type="match status" value="1"/>
</dbReference>
<evidence type="ECO:0000259" key="12">
    <source>
        <dbReference type="SMART" id="SM00228"/>
    </source>
</evidence>
<name>A0ABV8U9S0_9PROT</name>
<gene>
    <name evidence="13" type="ORF">ACFO5Q_07385</name>
</gene>
<dbReference type="Pfam" id="PF17820">
    <property type="entry name" value="PDZ_6"/>
    <property type="match status" value="1"/>
</dbReference>
<dbReference type="InterPro" id="IPR041489">
    <property type="entry name" value="PDZ_6"/>
</dbReference>
<dbReference type="Proteomes" id="UP001595776">
    <property type="component" value="Unassembled WGS sequence"/>
</dbReference>
<evidence type="ECO:0000256" key="6">
    <source>
        <dbReference type="ARBA" id="ARBA00022801"/>
    </source>
</evidence>
<evidence type="ECO:0000313" key="14">
    <source>
        <dbReference type="Proteomes" id="UP001595776"/>
    </source>
</evidence>
<feature type="transmembrane region" description="Helical" evidence="11">
    <location>
        <begin position="304"/>
        <end position="326"/>
    </location>
</feature>